<dbReference type="GO" id="GO:0022627">
    <property type="term" value="C:cytosolic small ribosomal subunit"/>
    <property type="evidence" value="ECO:0007669"/>
    <property type="project" value="TreeGrafter"/>
</dbReference>
<comment type="caution">
    <text evidence="7">The sequence shown here is derived from an EMBL/GenBank/DDBJ whole genome shotgun (WGS) entry which is preliminary data.</text>
</comment>
<dbReference type="AlphaFoldDB" id="A0A2M6WYG0"/>
<dbReference type="PROSITE" id="PS00360">
    <property type="entry name" value="RIBOSOMAL_S9"/>
    <property type="match status" value="1"/>
</dbReference>
<dbReference type="InterPro" id="IPR020568">
    <property type="entry name" value="Ribosomal_Su5_D2-typ_SF"/>
</dbReference>
<evidence type="ECO:0000256" key="1">
    <source>
        <dbReference type="ARBA" id="ARBA00005251"/>
    </source>
</evidence>
<dbReference type="HAMAP" id="MF_00532_B">
    <property type="entry name" value="Ribosomal_uS9_B"/>
    <property type="match status" value="1"/>
</dbReference>
<evidence type="ECO:0000256" key="2">
    <source>
        <dbReference type="ARBA" id="ARBA00022980"/>
    </source>
</evidence>
<evidence type="ECO:0000313" key="8">
    <source>
        <dbReference type="Proteomes" id="UP000230731"/>
    </source>
</evidence>
<dbReference type="SUPFAM" id="SSF54211">
    <property type="entry name" value="Ribosomal protein S5 domain 2-like"/>
    <property type="match status" value="1"/>
</dbReference>
<evidence type="ECO:0000313" key="7">
    <source>
        <dbReference type="EMBL" id="PIT97823.1"/>
    </source>
</evidence>
<dbReference type="InterPro" id="IPR020574">
    <property type="entry name" value="Ribosomal_uS9_CS"/>
</dbReference>
<dbReference type="PANTHER" id="PTHR21569">
    <property type="entry name" value="RIBOSOMAL PROTEIN S9"/>
    <property type="match status" value="1"/>
</dbReference>
<gene>
    <name evidence="5" type="primary">rpsI</name>
    <name evidence="7" type="ORF">COT71_03965</name>
</gene>
<dbReference type="EMBL" id="PEZP01000043">
    <property type="protein sequence ID" value="PIT97823.1"/>
    <property type="molecule type" value="Genomic_DNA"/>
</dbReference>
<sequence length="131" mass="14761">MKTATQRTGLGRRKSSTARVRLVDDPKRFIVNEKPLHTYFPTFSLQQRALAPLQLTSQHETLGLEVRVSGGGSRGQADAVRLGVARALLVINPAWRKQLKDAGMLTRDGRVKERKKFGLKRARRAPQFSKR</sequence>
<keyword evidence="2 5" id="KW-0689">Ribosomal protein</keyword>
<name>A0A2M6WYG0_9BACT</name>
<dbReference type="FunFam" id="3.30.230.10:FF:000001">
    <property type="entry name" value="30S ribosomal protein S9"/>
    <property type="match status" value="1"/>
</dbReference>
<organism evidence="7 8">
    <name type="scientific">Candidatus Andersenbacteria bacterium CG10_big_fil_rev_8_21_14_0_10_54_11</name>
    <dbReference type="NCBI Taxonomy" id="1974485"/>
    <lineage>
        <taxon>Bacteria</taxon>
        <taxon>Candidatus Anderseniibacteriota</taxon>
    </lineage>
</organism>
<dbReference type="Proteomes" id="UP000230731">
    <property type="component" value="Unassembled WGS sequence"/>
</dbReference>
<accession>A0A2M6WYG0</accession>
<dbReference type="Gene3D" id="3.30.230.10">
    <property type="match status" value="1"/>
</dbReference>
<comment type="similarity">
    <text evidence="1 5 6">Belongs to the universal ribosomal protein uS9 family.</text>
</comment>
<protein>
    <recommendedName>
        <fullName evidence="4 5">Small ribosomal subunit protein uS9</fullName>
    </recommendedName>
</protein>
<evidence type="ECO:0000256" key="4">
    <source>
        <dbReference type="ARBA" id="ARBA00035259"/>
    </source>
</evidence>
<dbReference type="GO" id="GO:0006412">
    <property type="term" value="P:translation"/>
    <property type="evidence" value="ECO:0007669"/>
    <property type="project" value="UniProtKB-UniRule"/>
</dbReference>
<keyword evidence="3 5" id="KW-0687">Ribonucleoprotein</keyword>
<evidence type="ECO:0000256" key="6">
    <source>
        <dbReference type="RuleBase" id="RU003815"/>
    </source>
</evidence>
<dbReference type="GO" id="GO:0003735">
    <property type="term" value="F:structural constituent of ribosome"/>
    <property type="evidence" value="ECO:0007669"/>
    <property type="project" value="InterPro"/>
</dbReference>
<dbReference type="InterPro" id="IPR023035">
    <property type="entry name" value="Ribosomal_uS9_bac/plastid"/>
</dbReference>
<dbReference type="GO" id="GO:0003723">
    <property type="term" value="F:RNA binding"/>
    <property type="evidence" value="ECO:0007669"/>
    <property type="project" value="TreeGrafter"/>
</dbReference>
<dbReference type="Pfam" id="PF00380">
    <property type="entry name" value="Ribosomal_S9"/>
    <property type="match status" value="1"/>
</dbReference>
<proteinExistence type="inferred from homology"/>
<dbReference type="NCBIfam" id="NF001099">
    <property type="entry name" value="PRK00132.1"/>
    <property type="match status" value="1"/>
</dbReference>
<dbReference type="PANTHER" id="PTHR21569:SF1">
    <property type="entry name" value="SMALL RIBOSOMAL SUBUNIT PROTEIN US9M"/>
    <property type="match status" value="1"/>
</dbReference>
<reference evidence="8" key="1">
    <citation type="submission" date="2017-09" db="EMBL/GenBank/DDBJ databases">
        <title>Depth-based differentiation of microbial function through sediment-hosted aquifers and enrichment of novel symbionts in the deep terrestrial subsurface.</title>
        <authorList>
            <person name="Probst A.J."/>
            <person name="Ladd B."/>
            <person name="Jarett J.K."/>
            <person name="Geller-Mcgrath D.E."/>
            <person name="Sieber C.M.K."/>
            <person name="Emerson J.B."/>
            <person name="Anantharaman K."/>
            <person name="Thomas B.C."/>
            <person name="Malmstrom R."/>
            <person name="Stieglmeier M."/>
            <person name="Klingl A."/>
            <person name="Woyke T."/>
            <person name="Ryan C.M."/>
            <person name="Banfield J.F."/>
        </authorList>
    </citation>
    <scope>NUCLEOTIDE SEQUENCE [LARGE SCALE GENOMIC DNA]</scope>
</reference>
<dbReference type="InterPro" id="IPR014721">
    <property type="entry name" value="Ribsml_uS5_D2-typ_fold_subgr"/>
</dbReference>
<dbReference type="InterPro" id="IPR000754">
    <property type="entry name" value="Ribosomal_uS9"/>
</dbReference>
<evidence type="ECO:0000256" key="3">
    <source>
        <dbReference type="ARBA" id="ARBA00023274"/>
    </source>
</evidence>
<evidence type="ECO:0000256" key="5">
    <source>
        <dbReference type="HAMAP-Rule" id="MF_00532"/>
    </source>
</evidence>